<sequence>MNKISLCMIVRNEARHIIKCLEHALPFVDEVVIVDTGSTDNTIEICQEKNIKVYSVPWENDFSKARNYSIGIAKYDWILCLDADEEIFIEDSIAFKESLSDNQDLFYVQLQHYETHNLDNLNNSHVSYHFRLFKKSSQLTYEGKIHERLHVTQGMRYSLNKFIKINHFGYDQMNKKDKCIRNLTMLLEDWNKTPDNVWLNYHIASELFQQNEISIAYKMINRALQLSITNNCKPPAIYYKLKYEILLYSRTTVNVLESLEKVILLYPDYIDLYFYKGIVLERTANYKEAIKMFQYCLTPSEVNCGYLYLVGVNSFLSSYHIYLCYSYLHLEEEADREMEQINTKYTLFYNNLSSYENLYI</sequence>
<dbReference type="InterPro" id="IPR001173">
    <property type="entry name" value="Glyco_trans_2-like"/>
</dbReference>
<evidence type="ECO:0000259" key="1">
    <source>
        <dbReference type="Pfam" id="PF00535"/>
    </source>
</evidence>
<dbReference type="AlphaFoldDB" id="A0A1M7GN46"/>
<reference evidence="2 3" key="1">
    <citation type="submission" date="2016-11" db="EMBL/GenBank/DDBJ databases">
        <authorList>
            <person name="Jaros S."/>
            <person name="Januszkiewicz K."/>
            <person name="Wedrychowicz H."/>
        </authorList>
    </citation>
    <scope>NUCLEOTIDE SEQUENCE [LARGE SCALE GENOMIC DNA]</scope>
    <source>
        <strain evidence="2 3">DSM 15930</strain>
    </source>
</reference>
<dbReference type="Gene3D" id="3.90.550.10">
    <property type="entry name" value="Spore Coat Polysaccharide Biosynthesis Protein SpsA, Chain A"/>
    <property type="match status" value="1"/>
</dbReference>
<organism evidence="2 3">
    <name type="scientific">Anaerosporobacter mobilis DSM 15930</name>
    <dbReference type="NCBI Taxonomy" id="1120996"/>
    <lineage>
        <taxon>Bacteria</taxon>
        <taxon>Bacillati</taxon>
        <taxon>Bacillota</taxon>
        <taxon>Clostridia</taxon>
        <taxon>Lachnospirales</taxon>
        <taxon>Lachnospiraceae</taxon>
        <taxon>Anaerosporobacter</taxon>
    </lineage>
</organism>
<evidence type="ECO:0000313" key="3">
    <source>
        <dbReference type="Proteomes" id="UP000184038"/>
    </source>
</evidence>
<dbReference type="InterPro" id="IPR011990">
    <property type="entry name" value="TPR-like_helical_dom_sf"/>
</dbReference>
<dbReference type="InterPro" id="IPR029044">
    <property type="entry name" value="Nucleotide-diphossugar_trans"/>
</dbReference>
<dbReference type="Gene3D" id="1.25.40.10">
    <property type="entry name" value="Tetratricopeptide repeat domain"/>
    <property type="match status" value="1"/>
</dbReference>
<keyword evidence="2" id="KW-0808">Transferase</keyword>
<feature type="domain" description="Glycosyltransferase 2-like" evidence="1">
    <location>
        <begin position="5"/>
        <end position="160"/>
    </location>
</feature>
<keyword evidence="3" id="KW-1185">Reference proteome</keyword>
<dbReference type="CDD" id="cd02511">
    <property type="entry name" value="Beta4Glucosyltransferase"/>
    <property type="match status" value="1"/>
</dbReference>
<protein>
    <submittedName>
        <fullName evidence="2">Glycosyl transferase family 2</fullName>
    </submittedName>
</protein>
<evidence type="ECO:0000313" key="2">
    <source>
        <dbReference type="EMBL" id="SHM17832.1"/>
    </source>
</evidence>
<accession>A0A1M7GN46</accession>
<proteinExistence type="predicted"/>
<dbReference type="SUPFAM" id="SSF48452">
    <property type="entry name" value="TPR-like"/>
    <property type="match status" value="1"/>
</dbReference>
<dbReference type="GO" id="GO:0016740">
    <property type="term" value="F:transferase activity"/>
    <property type="evidence" value="ECO:0007669"/>
    <property type="project" value="UniProtKB-KW"/>
</dbReference>
<dbReference type="PANTHER" id="PTHR43630">
    <property type="entry name" value="POLY-BETA-1,6-N-ACETYL-D-GLUCOSAMINE SYNTHASE"/>
    <property type="match status" value="1"/>
</dbReference>
<dbReference type="SUPFAM" id="SSF53448">
    <property type="entry name" value="Nucleotide-diphospho-sugar transferases"/>
    <property type="match status" value="1"/>
</dbReference>
<dbReference type="EMBL" id="FRCP01000007">
    <property type="protein sequence ID" value="SHM17832.1"/>
    <property type="molecule type" value="Genomic_DNA"/>
</dbReference>
<name>A0A1M7GN46_9FIRM</name>
<dbReference type="Proteomes" id="UP000184038">
    <property type="component" value="Unassembled WGS sequence"/>
</dbReference>
<dbReference type="OrthoDB" id="9815923at2"/>
<dbReference type="PANTHER" id="PTHR43630:SF2">
    <property type="entry name" value="GLYCOSYLTRANSFERASE"/>
    <property type="match status" value="1"/>
</dbReference>
<dbReference type="Pfam" id="PF00535">
    <property type="entry name" value="Glycos_transf_2"/>
    <property type="match status" value="1"/>
</dbReference>
<gene>
    <name evidence="2" type="ORF">SAMN02746066_01023</name>
</gene>
<dbReference type="RefSeq" id="WP_073284007.1">
    <property type="nucleotide sequence ID" value="NZ_FRCP01000007.1"/>
</dbReference>
<dbReference type="STRING" id="1120996.SAMN02746066_01023"/>